<dbReference type="PANTHER" id="PTHR14097">
    <property type="entry name" value="OXIDOREDUCTASE HTATIP2"/>
    <property type="match status" value="1"/>
</dbReference>
<dbReference type="InterPro" id="IPR036291">
    <property type="entry name" value="NAD(P)-bd_dom_sf"/>
</dbReference>
<evidence type="ECO:0000313" key="1">
    <source>
        <dbReference type="EMBL" id="MFD1330840.1"/>
    </source>
</evidence>
<keyword evidence="2" id="KW-1185">Reference proteome</keyword>
<reference evidence="2" key="1">
    <citation type="journal article" date="2019" name="Int. J. Syst. Evol. Microbiol.">
        <title>The Global Catalogue of Microorganisms (GCM) 10K type strain sequencing project: providing services to taxonomists for standard genome sequencing and annotation.</title>
        <authorList>
            <consortium name="The Broad Institute Genomics Platform"/>
            <consortium name="The Broad Institute Genome Sequencing Center for Infectious Disease"/>
            <person name="Wu L."/>
            <person name="Ma J."/>
        </authorList>
    </citation>
    <scope>NUCLEOTIDE SEQUENCE [LARGE SCALE GENOMIC DNA]</scope>
    <source>
        <strain evidence="2">CCUG 61696</strain>
    </source>
</reference>
<dbReference type="RefSeq" id="WP_378774040.1">
    <property type="nucleotide sequence ID" value="NZ_JBHTMX010000007.1"/>
</dbReference>
<name>A0ABW3Z3J1_9HYPH</name>
<proteinExistence type="predicted"/>
<dbReference type="PANTHER" id="PTHR14097:SF7">
    <property type="entry name" value="OXIDOREDUCTASE HTATIP2"/>
    <property type="match status" value="1"/>
</dbReference>
<dbReference type="Gene3D" id="3.40.50.720">
    <property type="entry name" value="NAD(P)-binding Rossmann-like Domain"/>
    <property type="match status" value="1"/>
</dbReference>
<dbReference type="Proteomes" id="UP001597171">
    <property type="component" value="Unassembled WGS sequence"/>
</dbReference>
<sequence>MKLLIMGATGLVGGHVLTLALADPRIAAVTAPVRRPLPAHPKLSALIVDYENLPADAPFWSVDAVICALGTTIRKAGSRDAFRRIDHDHPLAVARLTHERGAEIFALNSALGADAGSRVFYSRVKGELERDLATVGFRSLTLVRPGLIGGERGESRPMERVASVVLGCLGPVLPRAWRINPAPRIASALLEAAVAARPGVRVVTSGELV</sequence>
<dbReference type="SUPFAM" id="SSF51735">
    <property type="entry name" value="NAD(P)-binding Rossmann-fold domains"/>
    <property type="match status" value="1"/>
</dbReference>
<comment type="caution">
    <text evidence="1">The sequence shown here is derived from an EMBL/GenBank/DDBJ whole genome shotgun (WGS) entry which is preliminary data.</text>
</comment>
<evidence type="ECO:0000313" key="2">
    <source>
        <dbReference type="Proteomes" id="UP001597171"/>
    </source>
</evidence>
<accession>A0ABW3Z3J1</accession>
<protein>
    <submittedName>
        <fullName evidence="1">NAD-dependent dehydratase</fullName>
    </submittedName>
</protein>
<gene>
    <name evidence="1" type="ORF">ACFQ4O_02380</name>
</gene>
<dbReference type="EMBL" id="JBHTMX010000007">
    <property type="protein sequence ID" value="MFD1330840.1"/>
    <property type="molecule type" value="Genomic_DNA"/>
</dbReference>
<organism evidence="1 2">
    <name type="scientific">Methylopila musalis</name>
    <dbReference type="NCBI Taxonomy" id="1134781"/>
    <lineage>
        <taxon>Bacteria</taxon>
        <taxon>Pseudomonadati</taxon>
        <taxon>Pseudomonadota</taxon>
        <taxon>Alphaproteobacteria</taxon>
        <taxon>Hyphomicrobiales</taxon>
        <taxon>Methylopilaceae</taxon>
        <taxon>Methylopila</taxon>
    </lineage>
</organism>